<dbReference type="HOGENOM" id="CLU_1986765_0_0_1"/>
<evidence type="ECO:0000256" key="1">
    <source>
        <dbReference type="SAM" id="MobiDB-lite"/>
    </source>
</evidence>
<feature type="compositionally biased region" description="Basic residues" evidence="1">
    <location>
        <begin position="89"/>
        <end position="102"/>
    </location>
</feature>
<dbReference type="AlphaFoldDB" id="W5NAH9"/>
<sequence>IIPTYADSLAREILTSMQSQWESTETGDLPLIRNNIDMDELAQKITSNVIQAALEKIGRGNYVLAQMSLHTRSSIDYPDAPPPTPLVPKKAKNRSSFSRKLKGGLAKEFLPSPPPPTPKDQAC</sequence>
<name>W5NAH9_LEPOC</name>
<reference evidence="3" key="1">
    <citation type="submission" date="2011-12" db="EMBL/GenBank/DDBJ databases">
        <title>The Draft Genome of Lepisosteus oculatus.</title>
        <authorList>
            <consortium name="The Broad Institute Genome Assembly &amp; Analysis Group"/>
            <consortium name="Computational R&amp;D Group"/>
            <consortium name="and Sequencing Platform"/>
            <person name="Di Palma F."/>
            <person name="Alfoldi J."/>
            <person name="Johnson J."/>
            <person name="Berlin A."/>
            <person name="Gnerre S."/>
            <person name="Jaffe D."/>
            <person name="MacCallum I."/>
            <person name="Young S."/>
            <person name="Walker B.J."/>
            <person name="Lander E.S."/>
            <person name="Lindblad-Toh K."/>
        </authorList>
    </citation>
    <scope>NUCLEOTIDE SEQUENCE [LARGE SCALE GENOMIC DNA]</scope>
</reference>
<keyword evidence="3" id="KW-1185">Reference proteome</keyword>
<proteinExistence type="predicted"/>
<reference evidence="2" key="2">
    <citation type="submission" date="2025-08" db="UniProtKB">
        <authorList>
            <consortium name="Ensembl"/>
        </authorList>
    </citation>
    <scope>IDENTIFICATION</scope>
</reference>
<dbReference type="GeneTree" id="ENSGT00650000094770"/>
<dbReference type="EMBL" id="AHAT01015568">
    <property type="status" value="NOT_ANNOTATED_CDS"/>
    <property type="molecule type" value="Genomic_DNA"/>
</dbReference>
<feature type="region of interest" description="Disordered" evidence="1">
    <location>
        <begin position="73"/>
        <end position="123"/>
    </location>
</feature>
<evidence type="ECO:0000313" key="3">
    <source>
        <dbReference type="Proteomes" id="UP000018468"/>
    </source>
</evidence>
<dbReference type="Bgee" id="ENSLOCG00000014323">
    <property type="expression patterns" value="Expressed in intestine and 11 other cell types or tissues"/>
</dbReference>
<protein>
    <submittedName>
        <fullName evidence="2">Uncharacterized protein</fullName>
    </submittedName>
</protein>
<evidence type="ECO:0000313" key="2">
    <source>
        <dbReference type="Ensembl" id="ENSLOCP00000017638.1"/>
    </source>
</evidence>
<feature type="compositionally biased region" description="Pro residues" evidence="1">
    <location>
        <begin position="111"/>
        <end position="123"/>
    </location>
</feature>
<reference evidence="2" key="3">
    <citation type="submission" date="2025-09" db="UniProtKB">
        <authorList>
            <consortium name="Ensembl"/>
        </authorList>
    </citation>
    <scope>IDENTIFICATION</scope>
</reference>
<accession>W5NAH9</accession>
<dbReference type="Ensembl" id="ENSLOCT00000017670.1">
    <property type="protein sequence ID" value="ENSLOCP00000017638.1"/>
    <property type="gene ID" value="ENSLOCG00000014323.1"/>
</dbReference>
<dbReference type="Proteomes" id="UP000018468">
    <property type="component" value="Linkage group LG7"/>
</dbReference>
<organism evidence="2 3">
    <name type="scientific">Lepisosteus oculatus</name>
    <name type="common">Spotted gar</name>
    <dbReference type="NCBI Taxonomy" id="7918"/>
    <lineage>
        <taxon>Eukaryota</taxon>
        <taxon>Metazoa</taxon>
        <taxon>Chordata</taxon>
        <taxon>Craniata</taxon>
        <taxon>Vertebrata</taxon>
        <taxon>Euteleostomi</taxon>
        <taxon>Actinopterygii</taxon>
        <taxon>Neopterygii</taxon>
        <taxon>Holostei</taxon>
        <taxon>Semionotiformes</taxon>
        <taxon>Lepisosteidae</taxon>
        <taxon>Lepisosteus</taxon>
    </lineage>
</organism>